<keyword evidence="14" id="KW-1185">Reference proteome</keyword>
<dbReference type="Gene3D" id="3.30.70.360">
    <property type="match status" value="2"/>
</dbReference>
<dbReference type="GO" id="GO:0008270">
    <property type="term" value="F:zinc ion binding"/>
    <property type="evidence" value="ECO:0007669"/>
    <property type="project" value="InterPro"/>
</dbReference>
<evidence type="ECO:0000256" key="11">
    <source>
        <dbReference type="SAM" id="SignalP"/>
    </source>
</evidence>
<dbReference type="GO" id="GO:0006526">
    <property type="term" value="P:L-arginine biosynthetic process"/>
    <property type="evidence" value="ECO:0007669"/>
    <property type="project" value="TreeGrafter"/>
</dbReference>
<dbReference type="GO" id="GO:0008777">
    <property type="term" value="F:acetylornithine deacetylase activity"/>
    <property type="evidence" value="ECO:0007669"/>
    <property type="project" value="TreeGrafter"/>
</dbReference>
<feature type="signal peptide" evidence="11">
    <location>
        <begin position="1"/>
        <end position="26"/>
    </location>
</feature>
<dbReference type="SUPFAM" id="SSF55031">
    <property type="entry name" value="Bacterial exopeptidase dimerisation domain"/>
    <property type="match status" value="1"/>
</dbReference>
<feature type="chain" id="PRO_5011491309" evidence="11">
    <location>
        <begin position="27"/>
        <end position="509"/>
    </location>
</feature>
<feature type="domain" description="Peptidase M20 dimerisation" evidence="12">
    <location>
        <begin position="294"/>
        <end position="406"/>
    </location>
</feature>
<evidence type="ECO:0000256" key="10">
    <source>
        <dbReference type="SAM" id="MobiDB-lite"/>
    </source>
</evidence>
<dbReference type="InterPro" id="IPR002933">
    <property type="entry name" value="Peptidase_M20"/>
</dbReference>
<dbReference type="Pfam" id="PF01546">
    <property type="entry name" value="Peptidase_M20"/>
    <property type="match status" value="1"/>
</dbReference>
<dbReference type="InterPro" id="IPR010964">
    <property type="entry name" value="M20A_pepV-rel"/>
</dbReference>
<keyword evidence="3" id="KW-0645">Protease</keyword>
<dbReference type="GO" id="GO:0016805">
    <property type="term" value="F:dipeptidase activity"/>
    <property type="evidence" value="ECO:0007669"/>
    <property type="project" value="UniProtKB-KW"/>
</dbReference>
<gene>
    <name evidence="13" type="ORF">SAMN05216262_101326</name>
</gene>
<comment type="similarity">
    <text evidence="2">Belongs to the peptidase M20A family.</text>
</comment>
<dbReference type="PANTHER" id="PTHR43808">
    <property type="entry name" value="ACETYLORNITHINE DEACETYLASE"/>
    <property type="match status" value="1"/>
</dbReference>
<evidence type="ECO:0000313" key="14">
    <source>
        <dbReference type="Proteomes" id="UP000199297"/>
    </source>
</evidence>
<dbReference type="Gene3D" id="3.40.630.10">
    <property type="entry name" value="Zn peptidases"/>
    <property type="match status" value="1"/>
</dbReference>
<dbReference type="GO" id="GO:0006508">
    <property type="term" value="P:proteolysis"/>
    <property type="evidence" value="ECO:0007669"/>
    <property type="project" value="UniProtKB-KW"/>
</dbReference>
<name>A0A1H7GY23_9GAMM</name>
<keyword evidence="9" id="KW-0170">Cobalt</keyword>
<keyword evidence="6" id="KW-0862">Zinc</keyword>
<keyword evidence="7" id="KW-0224">Dipeptidase</keyword>
<proteinExistence type="inferred from homology"/>
<dbReference type="PANTHER" id="PTHR43808:SF31">
    <property type="entry name" value="N-ACETYL-L-CITRULLINE DEACETYLASE"/>
    <property type="match status" value="1"/>
</dbReference>
<keyword evidence="11" id="KW-0732">Signal</keyword>
<evidence type="ECO:0000256" key="3">
    <source>
        <dbReference type="ARBA" id="ARBA00022670"/>
    </source>
</evidence>
<evidence type="ECO:0000259" key="12">
    <source>
        <dbReference type="Pfam" id="PF07687"/>
    </source>
</evidence>
<dbReference type="Proteomes" id="UP000199297">
    <property type="component" value="Unassembled WGS sequence"/>
</dbReference>
<dbReference type="RefSeq" id="WP_085282674.1">
    <property type="nucleotide sequence ID" value="NZ_FOBI01000001.1"/>
</dbReference>
<evidence type="ECO:0000256" key="1">
    <source>
        <dbReference type="ARBA" id="ARBA00001947"/>
    </source>
</evidence>
<evidence type="ECO:0000256" key="2">
    <source>
        <dbReference type="ARBA" id="ARBA00006247"/>
    </source>
</evidence>
<reference evidence="14" key="1">
    <citation type="submission" date="2016-10" db="EMBL/GenBank/DDBJ databases">
        <authorList>
            <person name="Varghese N."/>
            <person name="Submissions S."/>
        </authorList>
    </citation>
    <scope>NUCLEOTIDE SEQUENCE [LARGE SCALE GENOMIC DNA]</scope>
    <source>
        <strain evidence="14">CGMCC 1.9127</strain>
    </source>
</reference>
<evidence type="ECO:0000313" key="13">
    <source>
        <dbReference type="EMBL" id="SEK42407.1"/>
    </source>
</evidence>
<accession>A0A1H7GY23</accession>
<keyword evidence="4" id="KW-0479">Metal-binding</keyword>
<evidence type="ECO:0000256" key="4">
    <source>
        <dbReference type="ARBA" id="ARBA00022723"/>
    </source>
</evidence>
<dbReference type="AlphaFoldDB" id="A0A1H7GY23"/>
<dbReference type="InterPro" id="IPR011650">
    <property type="entry name" value="Peptidase_M20_dimer"/>
</dbReference>
<keyword evidence="8" id="KW-0482">Metalloprotease</keyword>
<dbReference type="InterPro" id="IPR050072">
    <property type="entry name" value="Peptidase_M20A"/>
</dbReference>
<evidence type="ECO:0000256" key="5">
    <source>
        <dbReference type="ARBA" id="ARBA00022801"/>
    </source>
</evidence>
<evidence type="ECO:0000256" key="8">
    <source>
        <dbReference type="ARBA" id="ARBA00023049"/>
    </source>
</evidence>
<sequence>MLRKITLLSATLVFSSLLSLSFSASANTKSTQLSQAAKATADYAVTRYQDDMVESLRALVKHNTVAVDGLGVDDNPAHVAFKAELKKQAQQLGFDYSDHGYVVVIGLGKQKERVGVITHGDVQPVDPSKWQKSPFELDTSSEPGRLIGRGTEDDKGPIASALYAMKAIKDNKIALNKRIELYVYMAEESDWQPLKDYIKEHDLPEINITLDAEYPVVTAEKGYGTIKLLFNKQQTDTIHPYISEFTGGFFGSQIPEDASATINNANIVLLEKLMRKAGSYQGLKVEFELIENTLTIKALGKSAHSSKPEEGLNAIPYLADLLSDTRWINNGPGTLVNFINDNIGLGLEGKKFGNIAYQDEFMGPMTVSPTVIKQADNSIELNINLRRPQGKSKQQLHDEIHQAVQNWNHKFAADVQELEHYIGEPFVQKDAPHIDTLLAVFSHYTGIKDAKPIAIGGGTNSRLFPNAVSFGPSMPNTAYTGHSEHEFITMAQFVLNLKMYTAVLVELAQ</sequence>
<comment type="cofactor">
    <cofactor evidence="1">
        <name>Zn(2+)</name>
        <dbReference type="ChEBI" id="CHEBI:29105"/>
    </cofactor>
</comment>
<evidence type="ECO:0000256" key="6">
    <source>
        <dbReference type="ARBA" id="ARBA00022833"/>
    </source>
</evidence>
<evidence type="ECO:0000256" key="7">
    <source>
        <dbReference type="ARBA" id="ARBA00022997"/>
    </source>
</evidence>
<dbReference type="SUPFAM" id="SSF53187">
    <property type="entry name" value="Zn-dependent exopeptidases"/>
    <property type="match status" value="1"/>
</dbReference>
<dbReference type="Pfam" id="PF07687">
    <property type="entry name" value="M20_dimer"/>
    <property type="match status" value="1"/>
</dbReference>
<evidence type="ECO:0000256" key="9">
    <source>
        <dbReference type="ARBA" id="ARBA00023285"/>
    </source>
</evidence>
<dbReference type="NCBIfam" id="TIGR01887">
    <property type="entry name" value="dipeptidaselike"/>
    <property type="match status" value="1"/>
</dbReference>
<dbReference type="EMBL" id="FOBI01000001">
    <property type="protein sequence ID" value="SEK42407.1"/>
    <property type="molecule type" value="Genomic_DNA"/>
</dbReference>
<organism evidence="13 14">
    <name type="scientific">Colwellia chukchiensis</name>
    <dbReference type="NCBI Taxonomy" id="641665"/>
    <lineage>
        <taxon>Bacteria</taxon>
        <taxon>Pseudomonadati</taxon>
        <taxon>Pseudomonadota</taxon>
        <taxon>Gammaproteobacteria</taxon>
        <taxon>Alteromonadales</taxon>
        <taxon>Colwelliaceae</taxon>
        <taxon>Colwellia</taxon>
    </lineage>
</organism>
<dbReference type="NCBIfam" id="NF004809">
    <property type="entry name" value="PRK06156.1"/>
    <property type="match status" value="1"/>
</dbReference>
<dbReference type="InterPro" id="IPR036264">
    <property type="entry name" value="Bact_exopeptidase_dim_dom"/>
</dbReference>
<protein>
    <submittedName>
        <fullName evidence="13">Dipeptidase D</fullName>
    </submittedName>
</protein>
<dbReference type="GO" id="GO:0008237">
    <property type="term" value="F:metallopeptidase activity"/>
    <property type="evidence" value="ECO:0007669"/>
    <property type="project" value="UniProtKB-KW"/>
</dbReference>
<keyword evidence="5" id="KW-0378">Hydrolase</keyword>
<feature type="region of interest" description="Disordered" evidence="10">
    <location>
        <begin position="128"/>
        <end position="151"/>
    </location>
</feature>
<dbReference type="STRING" id="641665.GCA_002104455_00379"/>